<protein>
    <submittedName>
        <fullName evidence="3">Uncharacterized protein</fullName>
    </submittedName>
</protein>
<keyword evidence="2" id="KW-0732">Signal</keyword>
<keyword evidence="1" id="KW-1133">Transmembrane helix</keyword>
<comment type="caution">
    <text evidence="3">The sequence shown here is derived from an EMBL/GenBank/DDBJ whole genome shotgun (WGS) entry which is preliminary data.</text>
</comment>
<keyword evidence="4" id="KW-1185">Reference proteome</keyword>
<gene>
    <name evidence="3" type="ORF">MSPICULIGERA_LOCUS5285</name>
</gene>
<proteinExistence type="predicted"/>
<sequence>MRLLQALLAATIITQVKAQAGTADTWMAFPQNASCSPNAVIFEFTDWQIEFLPPPDNDRRPEETQEQYDKRVASLMVKVASLAGTSPAKDQVVYHFDAFTGTKGFRELSKICLTRSAAIDFAESSANDTFDVLMATKTNSDPRTFDVLPSIVFKNQVPFQNVIPYHSANQLYDVQMTITQKCPPQRFGYLCQSVCDCEAADCDIRDGCKSSLLFWILFAVIIAIINICLILCGAYIWLRLRKNRKNGKGKIGQYRPNEVVDVGRTPPRQSADHDGPVFFTTDDQDHVSGIYHARPAIAGSVSSGDRF</sequence>
<name>A0AA36FYD8_9BILA</name>
<organism evidence="3 4">
    <name type="scientific">Mesorhabditis spiculigera</name>
    <dbReference type="NCBI Taxonomy" id="96644"/>
    <lineage>
        <taxon>Eukaryota</taxon>
        <taxon>Metazoa</taxon>
        <taxon>Ecdysozoa</taxon>
        <taxon>Nematoda</taxon>
        <taxon>Chromadorea</taxon>
        <taxon>Rhabditida</taxon>
        <taxon>Rhabditina</taxon>
        <taxon>Rhabditomorpha</taxon>
        <taxon>Rhabditoidea</taxon>
        <taxon>Rhabditidae</taxon>
        <taxon>Mesorhabditinae</taxon>
        <taxon>Mesorhabditis</taxon>
    </lineage>
</organism>
<evidence type="ECO:0000256" key="2">
    <source>
        <dbReference type="SAM" id="SignalP"/>
    </source>
</evidence>
<reference evidence="3" key="1">
    <citation type="submission" date="2023-06" db="EMBL/GenBank/DDBJ databases">
        <authorList>
            <person name="Delattre M."/>
        </authorList>
    </citation>
    <scope>NUCLEOTIDE SEQUENCE</scope>
    <source>
        <strain evidence="3">AF72</strain>
    </source>
</reference>
<evidence type="ECO:0000256" key="1">
    <source>
        <dbReference type="SAM" id="Phobius"/>
    </source>
</evidence>
<feature type="signal peptide" evidence="2">
    <location>
        <begin position="1"/>
        <end position="18"/>
    </location>
</feature>
<keyword evidence="1" id="KW-0812">Transmembrane</keyword>
<dbReference type="AlphaFoldDB" id="A0AA36FYD8"/>
<feature type="transmembrane region" description="Helical" evidence="1">
    <location>
        <begin position="212"/>
        <end position="238"/>
    </location>
</feature>
<accession>A0AA36FYD8</accession>
<evidence type="ECO:0000313" key="3">
    <source>
        <dbReference type="EMBL" id="CAJ0566696.1"/>
    </source>
</evidence>
<feature type="non-terminal residue" evidence="3">
    <location>
        <position position="307"/>
    </location>
</feature>
<dbReference type="Proteomes" id="UP001177023">
    <property type="component" value="Unassembled WGS sequence"/>
</dbReference>
<keyword evidence="1" id="KW-0472">Membrane</keyword>
<evidence type="ECO:0000313" key="4">
    <source>
        <dbReference type="Proteomes" id="UP001177023"/>
    </source>
</evidence>
<feature type="chain" id="PRO_5041316572" evidence="2">
    <location>
        <begin position="19"/>
        <end position="307"/>
    </location>
</feature>
<dbReference type="EMBL" id="CATQJA010001300">
    <property type="protein sequence ID" value="CAJ0566696.1"/>
    <property type="molecule type" value="Genomic_DNA"/>
</dbReference>